<name>A0A2G8JGU0_STIJA</name>
<proteinExistence type="predicted"/>
<dbReference type="STRING" id="307972.A0A2G8JGU0"/>
<organism evidence="1 2">
    <name type="scientific">Stichopus japonicus</name>
    <name type="common">Sea cucumber</name>
    <dbReference type="NCBI Taxonomy" id="307972"/>
    <lineage>
        <taxon>Eukaryota</taxon>
        <taxon>Metazoa</taxon>
        <taxon>Echinodermata</taxon>
        <taxon>Eleutherozoa</taxon>
        <taxon>Echinozoa</taxon>
        <taxon>Holothuroidea</taxon>
        <taxon>Aspidochirotacea</taxon>
        <taxon>Aspidochirotida</taxon>
        <taxon>Stichopodidae</taxon>
        <taxon>Apostichopus</taxon>
    </lineage>
</organism>
<evidence type="ECO:0000313" key="1">
    <source>
        <dbReference type="EMBL" id="PIK34935.1"/>
    </source>
</evidence>
<dbReference type="EMBL" id="MRZV01002035">
    <property type="protein sequence ID" value="PIK34935.1"/>
    <property type="molecule type" value="Genomic_DNA"/>
</dbReference>
<accession>A0A2G8JGU0</accession>
<dbReference type="InterPro" id="IPR028082">
    <property type="entry name" value="Peripla_BP_I"/>
</dbReference>
<reference evidence="1 2" key="1">
    <citation type="journal article" date="2017" name="PLoS Biol.">
        <title>The sea cucumber genome provides insights into morphological evolution and visceral regeneration.</title>
        <authorList>
            <person name="Zhang X."/>
            <person name="Sun L."/>
            <person name="Yuan J."/>
            <person name="Sun Y."/>
            <person name="Gao Y."/>
            <person name="Zhang L."/>
            <person name="Li S."/>
            <person name="Dai H."/>
            <person name="Hamel J.F."/>
            <person name="Liu C."/>
            <person name="Yu Y."/>
            <person name="Liu S."/>
            <person name="Lin W."/>
            <person name="Guo K."/>
            <person name="Jin S."/>
            <person name="Xu P."/>
            <person name="Storey K.B."/>
            <person name="Huan P."/>
            <person name="Zhang T."/>
            <person name="Zhou Y."/>
            <person name="Zhang J."/>
            <person name="Lin C."/>
            <person name="Li X."/>
            <person name="Xing L."/>
            <person name="Huo D."/>
            <person name="Sun M."/>
            <person name="Wang L."/>
            <person name="Mercier A."/>
            <person name="Li F."/>
            <person name="Yang H."/>
            <person name="Xiang J."/>
        </authorList>
    </citation>
    <scope>NUCLEOTIDE SEQUENCE [LARGE SCALE GENOMIC DNA]</scope>
    <source>
        <strain evidence="1">Shaxun</strain>
        <tissue evidence="1">Muscle</tissue>
    </source>
</reference>
<dbReference type="SUPFAM" id="SSF53822">
    <property type="entry name" value="Periplasmic binding protein-like I"/>
    <property type="match status" value="1"/>
</dbReference>
<evidence type="ECO:0000313" key="2">
    <source>
        <dbReference type="Proteomes" id="UP000230750"/>
    </source>
</evidence>
<protein>
    <submittedName>
        <fullName evidence="1">Putative glutamate receptor ionotropic, kainate 4 isoform X4</fullName>
    </submittedName>
</protein>
<dbReference type="OrthoDB" id="5984008at2759"/>
<sequence length="209" mass="24152">MLYKHNIVLEWRMLQQLGMVTYQYHYIVTNLTEAALVFDTLAIFNETILGLGNLITLLRLRNTRQCNQIYDQVDPVDDNILRALLQSQTQGITGNVQFSERGERQNYSLNIVGLSRNGIMKVGEWHSTRKRGFEWKDKWTYAKPPMAIDAENATEFCEASSQRNCGEPDIIMYSATAGIYSTYSDINEDKVLRITTVEVRIKFERKIVI</sequence>
<keyword evidence="1" id="KW-0675">Receptor</keyword>
<dbReference type="AlphaFoldDB" id="A0A2G8JGU0"/>
<keyword evidence="2" id="KW-1185">Reference proteome</keyword>
<dbReference type="Proteomes" id="UP000230750">
    <property type="component" value="Unassembled WGS sequence"/>
</dbReference>
<gene>
    <name evidence="1" type="ORF">BSL78_28240</name>
</gene>
<comment type="caution">
    <text evidence="1">The sequence shown here is derived from an EMBL/GenBank/DDBJ whole genome shotgun (WGS) entry which is preliminary data.</text>
</comment>
<dbReference type="Gene3D" id="3.40.50.2300">
    <property type="match status" value="1"/>
</dbReference>